<dbReference type="Proteomes" id="UP000623172">
    <property type="component" value="Unassembled WGS sequence"/>
</dbReference>
<evidence type="ECO:0000313" key="4">
    <source>
        <dbReference type="Proteomes" id="UP000623172"/>
    </source>
</evidence>
<name>A0A926HLB5_9FIRM</name>
<dbReference type="AlphaFoldDB" id="A0A926HLB5"/>
<dbReference type="SMART" id="SM00530">
    <property type="entry name" value="HTH_XRE"/>
    <property type="match status" value="1"/>
</dbReference>
<dbReference type="SUPFAM" id="SSF51182">
    <property type="entry name" value="RmlC-like cupins"/>
    <property type="match status" value="1"/>
</dbReference>
<dbReference type="Pfam" id="PF07883">
    <property type="entry name" value="Cupin_2"/>
    <property type="match status" value="1"/>
</dbReference>
<gene>
    <name evidence="3" type="ORF">H8696_08510</name>
</gene>
<dbReference type="InterPro" id="IPR013096">
    <property type="entry name" value="Cupin_2"/>
</dbReference>
<dbReference type="PANTHER" id="PTHR46797:SF2">
    <property type="entry name" value="TRANSCRIPTIONAL REGULATOR"/>
    <property type="match status" value="1"/>
</dbReference>
<keyword evidence="1" id="KW-0238">DNA-binding</keyword>
<dbReference type="InterPro" id="IPR050807">
    <property type="entry name" value="TransReg_Diox_bact_type"/>
</dbReference>
<dbReference type="RefSeq" id="WP_249316655.1">
    <property type="nucleotide sequence ID" value="NZ_JACRSR010000003.1"/>
</dbReference>
<organism evidence="3 4">
    <name type="scientific">Gehongia tenuis</name>
    <dbReference type="NCBI Taxonomy" id="2763655"/>
    <lineage>
        <taxon>Bacteria</taxon>
        <taxon>Bacillati</taxon>
        <taxon>Bacillota</taxon>
        <taxon>Clostridia</taxon>
        <taxon>Christensenellales</taxon>
        <taxon>Christensenellaceae</taxon>
        <taxon>Gehongia</taxon>
    </lineage>
</organism>
<dbReference type="CDD" id="cd00093">
    <property type="entry name" value="HTH_XRE"/>
    <property type="match status" value="1"/>
</dbReference>
<dbReference type="InterPro" id="IPR001387">
    <property type="entry name" value="Cro/C1-type_HTH"/>
</dbReference>
<accession>A0A926HLB5</accession>
<dbReference type="GO" id="GO:0003700">
    <property type="term" value="F:DNA-binding transcription factor activity"/>
    <property type="evidence" value="ECO:0007669"/>
    <property type="project" value="TreeGrafter"/>
</dbReference>
<dbReference type="Pfam" id="PF01381">
    <property type="entry name" value="HTH_3"/>
    <property type="match status" value="1"/>
</dbReference>
<dbReference type="PROSITE" id="PS50943">
    <property type="entry name" value="HTH_CROC1"/>
    <property type="match status" value="1"/>
</dbReference>
<dbReference type="GO" id="GO:0005829">
    <property type="term" value="C:cytosol"/>
    <property type="evidence" value="ECO:0007669"/>
    <property type="project" value="TreeGrafter"/>
</dbReference>
<dbReference type="PANTHER" id="PTHR46797">
    <property type="entry name" value="HTH-TYPE TRANSCRIPTIONAL REGULATOR"/>
    <property type="match status" value="1"/>
</dbReference>
<comment type="caution">
    <text evidence="3">The sequence shown here is derived from an EMBL/GenBank/DDBJ whole genome shotgun (WGS) entry which is preliminary data.</text>
</comment>
<feature type="domain" description="HTH cro/C1-type" evidence="2">
    <location>
        <begin position="7"/>
        <end position="61"/>
    </location>
</feature>
<dbReference type="SUPFAM" id="SSF47413">
    <property type="entry name" value="lambda repressor-like DNA-binding domains"/>
    <property type="match status" value="1"/>
</dbReference>
<proteinExistence type="predicted"/>
<dbReference type="InterPro" id="IPR014710">
    <property type="entry name" value="RmlC-like_jellyroll"/>
</dbReference>
<dbReference type="EMBL" id="JACRSR010000003">
    <property type="protein sequence ID" value="MBC8531887.1"/>
    <property type="molecule type" value="Genomic_DNA"/>
</dbReference>
<dbReference type="InterPro" id="IPR011051">
    <property type="entry name" value="RmlC_Cupin_sf"/>
</dbReference>
<dbReference type="InterPro" id="IPR010982">
    <property type="entry name" value="Lambda_DNA-bd_dom_sf"/>
</dbReference>
<sequence length="179" mass="20267">MQIGEKIKRLRVRYGLTQSELAARTDLSKGFISQLERDLTSPSIATLMDILECLGTNLRDFFNEKEPEKICFGEEDIFESRSDDMTRSVKWLIPSAQKNRMEPIMLTLSPGGETELDDPHEGEEFGHVLSGRIVLHVGGQKYRMKKGDSFYFKATASHCIENPGKREAVVLWVATPPSF</sequence>
<evidence type="ECO:0000259" key="2">
    <source>
        <dbReference type="PROSITE" id="PS50943"/>
    </source>
</evidence>
<dbReference type="GO" id="GO:0003677">
    <property type="term" value="F:DNA binding"/>
    <property type="evidence" value="ECO:0007669"/>
    <property type="project" value="UniProtKB-KW"/>
</dbReference>
<evidence type="ECO:0000313" key="3">
    <source>
        <dbReference type="EMBL" id="MBC8531887.1"/>
    </source>
</evidence>
<dbReference type="CDD" id="cd02209">
    <property type="entry name" value="cupin_XRE_C"/>
    <property type="match status" value="1"/>
</dbReference>
<protein>
    <submittedName>
        <fullName evidence="3">Helix-turn-helix transcriptional regulator</fullName>
    </submittedName>
</protein>
<keyword evidence="4" id="KW-1185">Reference proteome</keyword>
<dbReference type="Gene3D" id="2.60.120.10">
    <property type="entry name" value="Jelly Rolls"/>
    <property type="match status" value="1"/>
</dbReference>
<evidence type="ECO:0000256" key="1">
    <source>
        <dbReference type="ARBA" id="ARBA00023125"/>
    </source>
</evidence>
<reference evidence="3" key="1">
    <citation type="submission" date="2020-08" db="EMBL/GenBank/DDBJ databases">
        <title>Genome public.</title>
        <authorList>
            <person name="Liu C."/>
            <person name="Sun Q."/>
        </authorList>
    </citation>
    <scope>NUCLEOTIDE SEQUENCE</scope>
    <source>
        <strain evidence="3">NSJ-53</strain>
    </source>
</reference>
<dbReference type="Gene3D" id="1.10.260.40">
    <property type="entry name" value="lambda repressor-like DNA-binding domains"/>
    <property type="match status" value="1"/>
</dbReference>